<dbReference type="AlphaFoldDB" id="S7VI53"/>
<dbReference type="OrthoDB" id="1365739at2"/>
<reference evidence="2 3" key="1">
    <citation type="journal article" date="2013" name="Genome Announc.">
        <title>Draft Genome Sequence of Winogradskyella psychrotolerans RS-3T, Isolated from the Marine Transect of Kongsfjorden, Ny-Alesund, Svalbard, Arctic Ocean.</title>
        <authorList>
            <person name="Kumar Pinnaka A."/>
            <person name="Ara S."/>
            <person name="Singh A."/>
            <person name="Shivaji S."/>
        </authorList>
    </citation>
    <scope>NUCLEOTIDE SEQUENCE [LARGE SCALE GENOMIC DNA]</scope>
    <source>
        <strain evidence="2 3">RS-3</strain>
    </source>
</reference>
<organism evidence="2 3">
    <name type="scientific">Winogradskyella psychrotolerans RS-3</name>
    <dbReference type="NCBI Taxonomy" id="641526"/>
    <lineage>
        <taxon>Bacteria</taxon>
        <taxon>Pseudomonadati</taxon>
        <taxon>Bacteroidota</taxon>
        <taxon>Flavobacteriia</taxon>
        <taxon>Flavobacteriales</taxon>
        <taxon>Flavobacteriaceae</taxon>
        <taxon>Winogradskyella</taxon>
    </lineage>
</organism>
<sequence>MSKEEKIRKILDEKLTENNQELYAELLNSRIDENRKSMSRLSITLILCYFAFPLIVESKISDISFGPFKLSDNIIALGIIPSIFAFIYYKYITVWIDLVEQKMTYRIVTAKIFSTGQKSFLNQRLWPHSFMDSVMLYHLDEKSKFLGCLTTLFWVPIGLIVIIFPFAFEYYMIKTLYESFGIDTILKKVIIITPILIGIFTILIIIQAGKRDFDEKKYSSQHRV</sequence>
<proteinExistence type="predicted"/>
<evidence type="ECO:0000313" key="2">
    <source>
        <dbReference type="EMBL" id="EPR69900.1"/>
    </source>
</evidence>
<name>S7VI53_9FLAO</name>
<protein>
    <submittedName>
        <fullName evidence="2">Uncharacterized protein</fullName>
    </submittedName>
</protein>
<evidence type="ECO:0000313" key="3">
    <source>
        <dbReference type="Proteomes" id="UP000014962"/>
    </source>
</evidence>
<accession>S7VI53</accession>
<feature type="transmembrane region" description="Helical" evidence="1">
    <location>
        <begin position="188"/>
        <end position="209"/>
    </location>
</feature>
<comment type="caution">
    <text evidence="2">The sequence shown here is derived from an EMBL/GenBank/DDBJ whole genome shotgun (WGS) entry which is preliminary data.</text>
</comment>
<evidence type="ECO:0000256" key="1">
    <source>
        <dbReference type="SAM" id="Phobius"/>
    </source>
</evidence>
<feature type="transmembrane region" description="Helical" evidence="1">
    <location>
        <begin position="38"/>
        <end position="55"/>
    </location>
</feature>
<feature type="transmembrane region" description="Helical" evidence="1">
    <location>
        <begin position="145"/>
        <end position="168"/>
    </location>
</feature>
<dbReference type="EMBL" id="ATMR01000208">
    <property type="protein sequence ID" value="EPR69900.1"/>
    <property type="molecule type" value="Genomic_DNA"/>
</dbReference>
<feature type="transmembrane region" description="Helical" evidence="1">
    <location>
        <begin position="75"/>
        <end position="96"/>
    </location>
</feature>
<keyword evidence="3" id="KW-1185">Reference proteome</keyword>
<keyword evidence="1" id="KW-0812">Transmembrane</keyword>
<dbReference type="Proteomes" id="UP000014962">
    <property type="component" value="Unassembled WGS sequence"/>
</dbReference>
<dbReference type="RefSeq" id="WP_020897371.1">
    <property type="nucleotide sequence ID" value="NZ_ATMR01000208.1"/>
</dbReference>
<gene>
    <name evidence="2" type="ORF">ADIWIN_3972</name>
</gene>
<keyword evidence="1" id="KW-1133">Transmembrane helix</keyword>
<keyword evidence="1" id="KW-0472">Membrane</keyword>